<keyword evidence="3" id="KW-1185">Reference proteome</keyword>
<dbReference type="Proteomes" id="UP001500967">
    <property type="component" value="Unassembled WGS sequence"/>
</dbReference>
<dbReference type="EMBL" id="BAAAGX010000006">
    <property type="protein sequence ID" value="GAA0230142.1"/>
    <property type="molecule type" value="Genomic_DNA"/>
</dbReference>
<gene>
    <name evidence="2" type="ORF">GCM10009539_14430</name>
</gene>
<proteinExistence type="predicted"/>
<sequence length="197" mass="20798">MAVDPACTSQIDVPHRHSEARALRQVLGPPPSRSAGPLHAPPAPLNGLEPVRARIRPACAPPMRCCAPVLCCAAVRLCCAAVLKLPLLFAMRFQVLPLALYSPNAPRSRSPYAPRRCCRGANTLAALSIDRARCGATLGHVRAPASRAIASRRGDCAKRWSPIFSGRQAIHARRLSALCVGLTPAGANAGSATANFF</sequence>
<evidence type="ECO:0000313" key="3">
    <source>
        <dbReference type="Proteomes" id="UP001500967"/>
    </source>
</evidence>
<accession>A0ABP3DG82</accession>
<protein>
    <submittedName>
        <fullName evidence="2">Uncharacterized protein</fullName>
    </submittedName>
</protein>
<evidence type="ECO:0000256" key="1">
    <source>
        <dbReference type="SAM" id="MobiDB-lite"/>
    </source>
</evidence>
<reference evidence="3" key="1">
    <citation type="journal article" date="2019" name="Int. J. Syst. Evol. Microbiol.">
        <title>The Global Catalogue of Microorganisms (GCM) 10K type strain sequencing project: providing services to taxonomists for standard genome sequencing and annotation.</title>
        <authorList>
            <consortium name="The Broad Institute Genomics Platform"/>
            <consortium name="The Broad Institute Genome Sequencing Center for Infectious Disease"/>
            <person name="Wu L."/>
            <person name="Ma J."/>
        </authorList>
    </citation>
    <scope>NUCLEOTIDE SEQUENCE [LARGE SCALE GENOMIC DNA]</scope>
    <source>
        <strain evidence="3">JCM 10425</strain>
    </source>
</reference>
<comment type="caution">
    <text evidence="2">The sequence shown here is derived from an EMBL/GenBank/DDBJ whole genome shotgun (WGS) entry which is preliminary data.</text>
</comment>
<organism evidence="2 3">
    <name type="scientific">Cryptosporangium japonicum</name>
    <dbReference type="NCBI Taxonomy" id="80872"/>
    <lineage>
        <taxon>Bacteria</taxon>
        <taxon>Bacillati</taxon>
        <taxon>Actinomycetota</taxon>
        <taxon>Actinomycetes</taxon>
        <taxon>Cryptosporangiales</taxon>
        <taxon>Cryptosporangiaceae</taxon>
        <taxon>Cryptosporangium</taxon>
    </lineage>
</organism>
<evidence type="ECO:0000313" key="2">
    <source>
        <dbReference type="EMBL" id="GAA0230142.1"/>
    </source>
</evidence>
<feature type="region of interest" description="Disordered" evidence="1">
    <location>
        <begin position="26"/>
        <end position="45"/>
    </location>
</feature>
<name>A0ABP3DG82_9ACTN</name>